<dbReference type="EMBL" id="JALLPB020000337">
    <property type="protein sequence ID" value="KAL3810330.1"/>
    <property type="molecule type" value="Genomic_DNA"/>
</dbReference>
<evidence type="ECO:0008006" key="5">
    <source>
        <dbReference type="Google" id="ProtNLM"/>
    </source>
</evidence>
<feature type="region of interest" description="Disordered" evidence="1">
    <location>
        <begin position="1"/>
        <end position="43"/>
    </location>
</feature>
<keyword evidence="2" id="KW-1133">Transmembrane helix</keyword>
<feature type="region of interest" description="Disordered" evidence="1">
    <location>
        <begin position="543"/>
        <end position="562"/>
    </location>
</feature>
<feature type="compositionally biased region" description="Polar residues" evidence="1">
    <location>
        <begin position="22"/>
        <end position="35"/>
    </location>
</feature>
<keyword evidence="4" id="KW-1185">Reference proteome</keyword>
<keyword evidence="2" id="KW-0472">Membrane</keyword>
<feature type="compositionally biased region" description="Basic and acidic residues" evidence="1">
    <location>
        <begin position="553"/>
        <end position="562"/>
    </location>
</feature>
<name>A0ABD3RRT1_9STRA</name>
<accession>A0ABD3RRT1</accession>
<reference evidence="3 4" key="1">
    <citation type="submission" date="2024-10" db="EMBL/GenBank/DDBJ databases">
        <title>Updated reference genomes for cyclostephanoid diatoms.</title>
        <authorList>
            <person name="Roberts W.R."/>
            <person name="Alverson A.J."/>
        </authorList>
    </citation>
    <scope>NUCLEOTIDE SEQUENCE [LARGE SCALE GENOMIC DNA]</scope>
    <source>
        <strain evidence="3 4">AJA228-03</strain>
    </source>
</reference>
<feature type="transmembrane region" description="Helical" evidence="2">
    <location>
        <begin position="116"/>
        <end position="137"/>
    </location>
</feature>
<gene>
    <name evidence="3" type="ORF">ACHAXA_002524</name>
</gene>
<sequence>MLRSRNTRRQSPSESTDERNGYSRSLSTPSMSSFGSKRCDSDASNVSVVCGTDDLSDYHPPPYINPGGKRNGGHVRRYWGGWGIGGGSGGVGVTIQELGQQRNRHVVVSGGRWRSYVYNCVAYIALVTSVVLGVWLAKEVERCRLAINAMERELDDIEGRVGRRRHVIDPLRVAMSAIYGPSYQGREAKDIEDVVEDGDWENDQLHSRRQDLVNELAGWEARHLETRDAISDILSKIDSMANRKIKWQEENINLLKTRLEEESKMANEYKRTFLLTHERTSTETNLGPGHAVLQRRVLNEMDSLEDYERYVKDREDALWKKFDALVQKIKRDSRREAIEWFGPGPHSVLMEIEYPDHNGDVPTEGWTRKRGKLRLDMAPLDLMPVAVNLFLQQVHHGLWDGCSFVTNAHHILQAGPLAQVDAGGGEEPLLRRFTDAKLDVMPFQEYHEDYPHEKHTVGFAGRPGGPDFYINKINNTISHGPGGQDRHDLHEEADPCFATVVAIDDGTLSLEKLFRIPTHREWDGLIPFYQVLILNAKIMSARGSDESQQPQMTHEEQSRQQA</sequence>
<comment type="caution">
    <text evidence="3">The sequence shown here is derived from an EMBL/GenBank/DDBJ whole genome shotgun (WGS) entry which is preliminary data.</text>
</comment>
<organism evidence="3 4">
    <name type="scientific">Cyclostephanos tholiformis</name>
    <dbReference type="NCBI Taxonomy" id="382380"/>
    <lineage>
        <taxon>Eukaryota</taxon>
        <taxon>Sar</taxon>
        <taxon>Stramenopiles</taxon>
        <taxon>Ochrophyta</taxon>
        <taxon>Bacillariophyta</taxon>
        <taxon>Coscinodiscophyceae</taxon>
        <taxon>Thalassiosirophycidae</taxon>
        <taxon>Stephanodiscales</taxon>
        <taxon>Stephanodiscaceae</taxon>
        <taxon>Cyclostephanos</taxon>
    </lineage>
</organism>
<evidence type="ECO:0000256" key="1">
    <source>
        <dbReference type="SAM" id="MobiDB-lite"/>
    </source>
</evidence>
<keyword evidence="2" id="KW-0812">Transmembrane</keyword>
<evidence type="ECO:0000313" key="4">
    <source>
        <dbReference type="Proteomes" id="UP001530377"/>
    </source>
</evidence>
<proteinExistence type="predicted"/>
<dbReference type="AlphaFoldDB" id="A0ABD3RRT1"/>
<evidence type="ECO:0000256" key="2">
    <source>
        <dbReference type="SAM" id="Phobius"/>
    </source>
</evidence>
<protein>
    <recommendedName>
        <fullName evidence="5">PPIase cyclophilin-type domain-containing protein</fullName>
    </recommendedName>
</protein>
<dbReference type="Proteomes" id="UP001530377">
    <property type="component" value="Unassembled WGS sequence"/>
</dbReference>
<evidence type="ECO:0000313" key="3">
    <source>
        <dbReference type="EMBL" id="KAL3810330.1"/>
    </source>
</evidence>